<dbReference type="GO" id="GO:0005886">
    <property type="term" value="C:plasma membrane"/>
    <property type="evidence" value="ECO:0007669"/>
    <property type="project" value="TreeGrafter"/>
</dbReference>
<accession>A0A7V8SX14</accession>
<dbReference type="InterPro" id="IPR022689">
    <property type="entry name" value="Iron_dep_repressor"/>
</dbReference>
<evidence type="ECO:0000259" key="4">
    <source>
        <dbReference type="Pfam" id="PF02742"/>
    </source>
</evidence>
<feature type="non-terminal residue" evidence="5">
    <location>
        <position position="1"/>
    </location>
</feature>
<gene>
    <name evidence="5" type="ORF">HRJ53_09560</name>
</gene>
<dbReference type="Gene3D" id="3.40.50.300">
    <property type="entry name" value="P-loop containing nucleotide triphosphate hydrolases"/>
    <property type="match status" value="1"/>
</dbReference>
<dbReference type="SMART" id="SM00529">
    <property type="entry name" value="HTH_DTXR"/>
    <property type="match status" value="1"/>
</dbReference>
<dbReference type="GO" id="GO:0046914">
    <property type="term" value="F:transition metal ion binding"/>
    <property type="evidence" value="ECO:0007669"/>
    <property type="project" value="InterPro"/>
</dbReference>
<keyword evidence="6" id="KW-1185">Reference proteome</keyword>
<evidence type="ECO:0000256" key="1">
    <source>
        <dbReference type="ARBA" id="ARBA00022741"/>
    </source>
</evidence>
<proteinExistence type="predicted"/>
<reference evidence="5" key="1">
    <citation type="submission" date="2020-06" db="EMBL/GenBank/DDBJ databases">
        <title>Legume-microbial interactions unlock mineral nutrients during tropical forest succession.</title>
        <authorList>
            <person name="Epihov D.Z."/>
        </authorList>
    </citation>
    <scope>NUCLEOTIDE SEQUENCE [LARGE SCALE GENOMIC DNA]</scope>
    <source>
        <strain evidence="5">Pan2503</strain>
    </source>
</reference>
<dbReference type="GO" id="GO:0046983">
    <property type="term" value="F:protein dimerization activity"/>
    <property type="evidence" value="ECO:0007669"/>
    <property type="project" value="InterPro"/>
</dbReference>
<evidence type="ECO:0000313" key="6">
    <source>
        <dbReference type="Proteomes" id="UP000567293"/>
    </source>
</evidence>
<dbReference type="InterPro" id="IPR003439">
    <property type="entry name" value="ABC_transporter-like_ATP-bd"/>
</dbReference>
<dbReference type="Proteomes" id="UP000567293">
    <property type="component" value="Unassembled WGS sequence"/>
</dbReference>
<dbReference type="GO" id="GO:0016887">
    <property type="term" value="F:ATP hydrolysis activity"/>
    <property type="evidence" value="ECO:0007669"/>
    <property type="project" value="InterPro"/>
</dbReference>
<dbReference type="InterPro" id="IPR017871">
    <property type="entry name" value="ABC_transporter-like_CS"/>
</dbReference>
<dbReference type="GO" id="GO:0022857">
    <property type="term" value="F:transmembrane transporter activity"/>
    <property type="evidence" value="ECO:0007669"/>
    <property type="project" value="TreeGrafter"/>
</dbReference>
<dbReference type="Pfam" id="PF00005">
    <property type="entry name" value="ABC_tran"/>
    <property type="match status" value="1"/>
</dbReference>
<organism evidence="5 6">
    <name type="scientific">Candidatus Acidiferrum panamense</name>
    <dbReference type="NCBI Taxonomy" id="2741543"/>
    <lineage>
        <taxon>Bacteria</taxon>
        <taxon>Pseudomonadati</taxon>
        <taxon>Acidobacteriota</taxon>
        <taxon>Terriglobia</taxon>
        <taxon>Candidatus Acidiferrales</taxon>
        <taxon>Candidatus Acidiferrum</taxon>
    </lineage>
</organism>
<keyword evidence="2 5" id="KW-0067">ATP-binding</keyword>
<dbReference type="InterPro" id="IPR001367">
    <property type="entry name" value="Fe_dep_repressor"/>
</dbReference>
<dbReference type="GO" id="GO:0003700">
    <property type="term" value="F:DNA-binding transcription factor activity"/>
    <property type="evidence" value="ECO:0007669"/>
    <property type="project" value="InterPro"/>
</dbReference>
<dbReference type="SUPFAM" id="SSF52540">
    <property type="entry name" value="P-loop containing nucleoside triphosphate hydrolases"/>
    <property type="match status" value="1"/>
</dbReference>
<dbReference type="Pfam" id="PF02742">
    <property type="entry name" value="Fe_dep_repr_C"/>
    <property type="match status" value="1"/>
</dbReference>
<dbReference type="InterPro" id="IPR027417">
    <property type="entry name" value="P-loop_NTPase"/>
</dbReference>
<evidence type="ECO:0000313" key="5">
    <source>
        <dbReference type="EMBL" id="MBA0085232.1"/>
    </source>
</evidence>
<keyword evidence="1" id="KW-0547">Nucleotide-binding</keyword>
<sequence>FQQFHLVPYLTALENVMLAQYFHSVTDEKEAEEALKRVGLGDRLMHLPAQLSGGEQQRVAIARALINHPRLILADEPTGNLDEANERIVIEIFRKLHHAGHTILMVTHDPDIARQADRRIELAHGHLHFDSAVHGPSQPLNCPLVDTPDCCQSVSTDDEIRFDHLLEQIWVCGEEGKPAQLERLRATGESGKLSAVPEESASRVLSRMADLDLVALHDGEAQLTPAGSQRARDVVRRHRLAERLFKDTFAVDETEAHTQACRFEHIISPELDARICTFLGHPKTCPHGNPIPPGACCDGKRQS</sequence>
<dbReference type="AlphaFoldDB" id="A0A7V8SX14"/>
<dbReference type="GO" id="GO:0005524">
    <property type="term" value="F:ATP binding"/>
    <property type="evidence" value="ECO:0007669"/>
    <property type="project" value="UniProtKB-KW"/>
</dbReference>
<dbReference type="EMBL" id="JACDQQ010000918">
    <property type="protein sequence ID" value="MBA0085232.1"/>
    <property type="molecule type" value="Genomic_DNA"/>
</dbReference>
<dbReference type="PROSITE" id="PS00211">
    <property type="entry name" value="ABC_TRANSPORTER_1"/>
    <property type="match status" value="1"/>
</dbReference>
<protein>
    <submittedName>
        <fullName evidence="5">ATP-binding cassette domain-containing protein</fullName>
    </submittedName>
</protein>
<feature type="domain" description="Iron dependent repressor metal binding and dimerisation" evidence="4">
    <location>
        <begin position="224"/>
        <end position="292"/>
    </location>
</feature>
<dbReference type="InterPro" id="IPR036388">
    <property type="entry name" value="WH-like_DNA-bd_sf"/>
</dbReference>
<evidence type="ECO:0000256" key="2">
    <source>
        <dbReference type="ARBA" id="ARBA00022840"/>
    </source>
</evidence>
<dbReference type="PANTHER" id="PTHR24220:SF86">
    <property type="entry name" value="ABC TRANSPORTER ABCH.1"/>
    <property type="match status" value="1"/>
</dbReference>
<dbReference type="Gene3D" id="1.10.10.10">
    <property type="entry name" value="Winged helix-like DNA-binding domain superfamily/Winged helix DNA-binding domain"/>
    <property type="match status" value="1"/>
</dbReference>
<dbReference type="SUPFAM" id="SSF47979">
    <property type="entry name" value="Iron-dependent repressor protein, dimerization domain"/>
    <property type="match status" value="1"/>
</dbReference>
<dbReference type="InterPro" id="IPR036421">
    <property type="entry name" value="Fe_dep_repressor_sf"/>
</dbReference>
<feature type="domain" description="ABC transporter" evidence="3">
    <location>
        <begin position="1"/>
        <end position="78"/>
    </location>
</feature>
<evidence type="ECO:0000259" key="3">
    <source>
        <dbReference type="Pfam" id="PF00005"/>
    </source>
</evidence>
<comment type="caution">
    <text evidence="5">The sequence shown here is derived from an EMBL/GenBank/DDBJ whole genome shotgun (WGS) entry which is preliminary data.</text>
</comment>
<name>A0A7V8SX14_9BACT</name>
<dbReference type="PANTHER" id="PTHR24220">
    <property type="entry name" value="IMPORT ATP-BINDING PROTEIN"/>
    <property type="match status" value="1"/>
</dbReference>
<dbReference type="InterPro" id="IPR015854">
    <property type="entry name" value="ABC_transpr_LolD-like"/>
</dbReference>